<protein>
    <recommendedName>
        <fullName evidence="4">DUF3618 domain-containing protein</fullName>
    </recommendedName>
</protein>
<reference evidence="3" key="1">
    <citation type="journal article" date="2019" name="Int. J. Syst. Evol. Microbiol.">
        <title>The Global Catalogue of Microorganisms (GCM) 10K type strain sequencing project: providing services to taxonomists for standard genome sequencing and annotation.</title>
        <authorList>
            <consortium name="The Broad Institute Genomics Platform"/>
            <consortium name="The Broad Institute Genome Sequencing Center for Infectious Disease"/>
            <person name="Wu L."/>
            <person name="Ma J."/>
        </authorList>
    </citation>
    <scope>NUCLEOTIDE SEQUENCE [LARGE SCALE GENOMIC DNA]</scope>
    <source>
        <strain evidence="3">JCM 17460</strain>
    </source>
</reference>
<feature type="compositionally biased region" description="Low complexity" evidence="1">
    <location>
        <begin position="211"/>
        <end position="222"/>
    </location>
</feature>
<dbReference type="Proteomes" id="UP001500301">
    <property type="component" value="Unassembled WGS sequence"/>
</dbReference>
<evidence type="ECO:0000313" key="3">
    <source>
        <dbReference type="Proteomes" id="UP001500301"/>
    </source>
</evidence>
<feature type="compositionally biased region" description="Low complexity" evidence="1">
    <location>
        <begin position="32"/>
        <end position="44"/>
    </location>
</feature>
<dbReference type="EMBL" id="BAABBB010000004">
    <property type="protein sequence ID" value="GAA3523421.1"/>
    <property type="molecule type" value="Genomic_DNA"/>
</dbReference>
<feature type="compositionally biased region" description="Basic and acidic residues" evidence="1">
    <location>
        <begin position="70"/>
        <end position="79"/>
    </location>
</feature>
<organism evidence="2 3">
    <name type="scientific">Nocardioides daeguensis</name>
    <dbReference type="NCBI Taxonomy" id="908359"/>
    <lineage>
        <taxon>Bacteria</taxon>
        <taxon>Bacillati</taxon>
        <taxon>Actinomycetota</taxon>
        <taxon>Actinomycetes</taxon>
        <taxon>Propionibacteriales</taxon>
        <taxon>Nocardioidaceae</taxon>
        <taxon>Nocardioides</taxon>
    </lineage>
</organism>
<proteinExistence type="predicted"/>
<name>A0ABP6UY52_9ACTN</name>
<feature type="compositionally biased region" description="Pro residues" evidence="1">
    <location>
        <begin position="252"/>
        <end position="262"/>
    </location>
</feature>
<dbReference type="RefSeq" id="WP_218232775.1">
    <property type="nucleotide sequence ID" value="NZ_BAABBB010000004.1"/>
</dbReference>
<sequence>MSTYDLGASALDPDNPGDAQAGAYAGTGSGSGTQSDSSGATSGTQRGGDSGGGGGVKEQTQAAAGTARQEAQHVAEVAKGEAQSVVGEARTQASQLLDDARLQLEEQSSTQLDRLVGVLRELGDDLDRMVRGEPSHGGPARELVGEVADRARALRSQLEGRQPAELLDQVRGFARRRPGTFLLGSLVAGVVAGRLTRGAQQASSDDSDTHTGAPAGTASAGAPGSGSAGPLAGTASPVAGTGAPLDPLSPGATPPAGTPPPATGTGPTGGMP</sequence>
<evidence type="ECO:0000256" key="1">
    <source>
        <dbReference type="SAM" id="MobiDB-lite"/>
    </source>
</evidence>
<gene>
    <name evidence="2" type="ORF">GCM10022263_09690</name>
</gene>
<feature type="compositionally biased region" description="Low complexity" evidence="1">
    <location>
        <begin position="228"/>
        <end position="237"/>
    </location>
</feature>
<evidence type="ECO:0000313" key="2">
    <source>
        <dbReference type="EMBL" id="GAA3523421.1"/>
    </source>
</evidence>
<evidence type="ECO:0008006" key="4">
    <source>
        <dbReference type="Google" id="ProtNLM"/>
    </source>
</evidence>
<feature type="region of interest" description="Disordered" evidence="1">
    <location>
        <begin position="198"/>
        <end position="272"/>
    </location>
</feature>
<feature type="region of interest" description="Disordered" evidence="1">
    <location>
        <begin position="1"/>
        <end position="86"/>
    </location>
</feature>
<keyword evidence="3" id="KW-1185">Reference proteome</keyword>
<feature type="compositionally biased region" description="Gly residues" evidence="1">
    <location>
        <begin position="45"/>
        <end position="56"/>
    </location>
</feature>
<accession>A0ABP6UY52</accession>
<comment type="caution">
    <text evidence="2">The sequence shown here is derived from an EMBL/GenBank/DDBJ whole genome shotgun (WGS) entry which is preliminary data.</text>
</comment>